<evidence type="ECO:0000313" key="2">
    <source>
        <dbReference type="EMBL" id="KAJ7039702.1"/>
    </source>
</evidence>
<keyword evidence="3" id="KW-1185">Reference proteome</keyword>
<name>A0AAD6T9A7_9AGAR</name>
<protein>
    <recommendedName>
        <fullName evidence="4">Secreted protein</fullName>
    </recommendedName>
</protein>
<evidence type="ECO:0000313" key="3">
    <source>
        <dbReference type="Proteomes" id="UP001218188"/>
    </source>
</evidence>
<feature type="chain" id="PRO_5042232336" description="Secreted protein" evidence="1">
    <location>
        <begin position="23"/>
        <end position="164"/>
    </location>
</feature>
<comment type="caution">
    <text evidence="2">The sequence shown here is derived from an EMBL/GenBank/DDBJ whole genome shotgun (WGS) entry which is preliminary data.</text>
</comment>
<gene>
    <name evidence="2" type="ORF">C8F04DRAFT_299543</name>
</gene>
<organism evidence="2 3">
    <name type="scientific">Mycena alexandri</name>
    <dbReference type="NCBI Taxonomy" id="1745969"/>
    <lineage>
        <taxon>Eukaryota</taxon>
        <taxon>Fungi</taxon>
        <taxon>Dikarya</taxon>
        <taxon>Basidiomycota</taxon>
        <taxon>Agaricomycotina</taxon>
        <taxon>Agaricomycetes</taxon>
        <taxon>Agaricomycetidae</taxon>
        <taxon>Agaricales</taxon>
        <taxon>Marasmiineae</taxon>
        <taxon>Mycenaceae</taxon>
        <taxon>Mycena</taxon>
    </lineage>
</organism>
<sequence>MVRMASLQCMLMHSTVLNLVTGAPNVTIIVAVSIKITTSEPATEVKGIGGGVRKMRIVDRIVIFHKVVAFDRIHQKIAHAEGWRGCRVLCHFAVGHRGPGGVVKRGLLAVGLPVIKLGRSVRGWRIHSEGAGEGRERELNKREPLKRENTCSARLSIRLEQELA</sequence>
<dbReference type="Proteomes" id="UP001218188">
    <property type="component" value="Unassembled WGS sequence"/>
</dbReference>
<feature type="signal peptide" evidence="1">
    <location>
        <begin position="1"/>
        <end position="22"/>
    </location>
</feature>
<reference evidence="2" key="1">
    <citation type="submission" date="2023-03" db="EMBL/GenBank/DDBJ databases">
        <title>Massive genome expansion in bonnet fungi (Mycena s.s.) driven by repeated elements and novel gene families across ecological guilds.</title>
        <authorList>
            <consortium name="Lawrence Berkeley National Laboratory"/>
            <person name="Harder C.B."/>
            <person name="Miyauchi S."/>
            <person name="Viragh M."/>
            <person name="Kuo A."/>
            <person name="Thoen E."/>
            <person name="Andreopoulos B."/>
            <person name="Lu D."/>
            <person name="Skrede I."/>
            <person name="Drula E."/>
            <person name="Henrissat B."/>
            <person name="Morin E."/>
            <person name="Kohler A."/>
            <person name="Barry K."/>
            <person name="LaButti K."/>
            <person name="Morin E."/>
            <person name="Salamov A."/>
            <person name="Lipzen A."/>
            <person name="Mereny Z."/>
            <person name="Hegedus B."/>
            <person name="Baldrian P."/>
            <person name="Stursova M."/>
            <person name="Weitz H."/>
            <person name="Taylor A."/>
            <person name="Grigoriev I.V."/>
            <person name="Nagy L.G."/>
            <person name="Martin F."/>
            <person name="Kauserud H."/>
        </authorList>
    </citation>
    <scope>NUCLEOTIDE SEQUENCE</scope>
    <source>
        <strain evidence="2">CBHHK200</strain>
    </source>
</reference>
<evidence type="ECO:0000256" key="1">
    <source>
        <dbReference type="SAM" id="SignalP"/>
    </source>
</evidence>
<evidence type="ECO:0008006" key="4">
    <source>
        <dbReference type="Google" id="ProtNLM"/>
    </source>
</evidence>
<dbReference type="EMBL" id="JARJCM010000026">
    <property type="protein sequence ID" value="KAJ7039702.1"/>
    <property type="molecule type" value="Genomic_DNA"/>
</dbReference>
<keyword evidence="1" id="KW-0732">Signal</keyword>
<proteinExistence type="predicted"/>
<dbReference type="AlphaFoldDB" id="A0AAD6T9A7"/>
<accession>A0AAD6T9A7</accession>